<name>A0A409WJ30_PSICY</name>
<accession>A0A409WJ30</accession>
<gene>
    <name evidence="2" type="ORF">CVT25_011840</name>
</gene>
<feature type="compositionally biased region" description="Basic and acidic residues" evidence="1">
    <location>
        <begin position="186"/>
        <end position="198"/>
    </location>
</feature>
<keyword evidence="3" id="KW-1185">Reference proteome</keyword>
<evidence type="ECO:0000313" key="3">
    <source>
        <dbReference type="Proteomes" id="UP000283269"/>
    </source>
</evidence>
<feature type="region of interest" description="Disordered" evidence="1">
    <location>
        <begin position="302"/>
        <end position="321"/>
    </location>
</feature>
<feature type="compositionally biased region" description="Low complexity" evidence="1">
    <location>
        <begin position="249"/>
        <end position="282"/>
    </location>
</feature>
<feature type="region of interest" description="Disordered" evidence="1">
    <location>
        <begin position="1"/>
        <end position="47"/>
    </location>
</feature>
<reference evidence="2 3" key="1">
    <citation type="journal article" date="2018" name="Evol. Lett.">
        <title>Horizontal gene cluster transfer increased hallucinogenic mushroom diversity.</title>
        <authorList>
            <person name="Reynolds H.T."/>
            <person name="Vijayakumar V."/>
            <person name="Gluck-Thaler E."/>
            <person name="Korotkin H.B."/>
            <person name="Matheny P.B."/>
            <person name="Slot J.C."/>
        </authorList>
    </citation>
    <scope>NUCLEOTIDE SEQUENCE [LARGE SCALE GENOMIC DNA]</scope>
    <source>
        <strain evidence="2 3">2631</strain>
    </source>
</reference>
<feature type="compositionally biased region" description="Polar residues" evidence="1">
    <location>
        <begin position="1"/>
        <end position="24"/>
    </location>
</feature>
<feature type="compositionally biased region" description="Low complexity" evidence="1">
    <location>
        <begin position="203"/>
        <end position="218"/>
    </location>
</feature>
<sequence length="449" mass="48173">MPSRSQAPQNNPDRNSDTSANLHSPHTPLRRHRSSNNVGPGPIRRHPMLRSQIPIRATPMEGRSDAMPTHHRAHVLAQRVLNMKSQQPQAHMNENQNILLQNVEKAFGIYDERVQADVSEIRSVCMSLFVQEHEERQRLHSMCIRIMRERDVARQRVHALLRGQQKSGVSSPLHPHGPPASLGSGREVRGEKRGREDVGGVDVGVASGPSSDASSPKSRPVRSLRKSPTPSPSPPGSPELKYPPPSHSHPPLSSSSSSSSSSSTPPSSSASDRSSASASASSFPGIQSASTSTCHPAVKRRKSCDSAHSSSSSSSSSTAVDADADIGFNERKPDACPSDHPPAKPVLSAGAGTSSTGVGQSNGSAKRPAQGPGPGSIVLTGTFPHVDIMYLHENGFLVCQLTLGVTKFPKTASWDELRDHCVFAHPAECVDVNRLHPAEIFELRRRLSL</sequence>
<proteinExistence type="predicted"/>
<dbReference type="OrthoDB" id="3066809at2759"/>
<feature type="region of interest" description="Disordered" evidence="1">
    <location>
        <begin position="163"/>
        <end position="297"/>
    </location>
</feature>
<dbReference type="AlphaFoldDB" id="A0A409WJ30"/>
<dbReference type="InParanoid" id="A0A409WJ30"/>
<evidence type="ECO:0000313" key="2">
    <source>
        <dbReference type="EMBL" id="PPQ78499.1"/>
    </source>
</evidence>
<feature type="compositionally biased region" description="Polar residues" evidence="1">
    <location>
        <begin position="284"/>
        <end position="294"/>
    </location>
</feature>
<dbReference type="EMBL" id="NHYD01003416">
    <property type="protein sequence ID" value="PPQ78499.1"/>
    <property type="molecule type" value="Genomic_DNA"/>
</dbReference>
<feature type="compositionally biased region" description="Low complexity" evidence="1">
    <location>
        <begin position="306"/>
        <end position="321"/>
    </location>
</feature>
<dbReference type="Proteomes" id="UP000283269">
    <property type="component" value="Unassembled WGS sequence"/>
</dbReference>
<evidence type="ECO:0000256" key="1">
    <source>
        <dbReference type="SAM" id="MobiDB-lite"/>
    </source>
</evidence>
<comment type="caution">
    <text evidence="2">The sequence shown here is derived from an EMBL/GenBank/DDBJ whole genome shotgun (WGS) entry which is preliminary data.</text>
</comment>
<organism evidence="2 3">
    <name type="scientific">Psilocybe cyanescens</name>
    <dbReference type="NCBI Taxonomy" id="93625"/>
    <lineage>
        <taxon>Eukaryota</taxon>
        <taxon>Fungi</taxon>
        <taxon>Dikarya</taxon>
        <taxon>Basidiomycota</taxon>
        <taxon>Agaricomycotina</taxon>
        <taxon>Agaricomycetes</taxon>
        <taxon>Agaricomycetidae</taxon>
        <taxon>Agaricales</taxon>
        <taxon>Agaricineae</taxon>
        <taxon>Strophariaceae</taxon>
        <taxon>Psilocybe</taxon>
    </lineage>
</organism>
<protein>
    <submittedName>
        <fullName evidence="2">Uncharacterized protein</fullName>
    </submittedName>
</protein>
<feature type="compositionally biased region" description="Pro residues" evidence="1">
    <location>
        <begin position="229"/>
        <end position="248"/>
    </location>
</feature>
<feature type="region of interest" description="Disordered" evidence="1">
    <location>
        <begin position="328"/>
        <end position="376"/>
    </location>
</feature>
<feature type="compositionally biased region" description="Low complexity" evidence="1">
    <location>
        <begin position="348"/>
        <end position="357"/>
    </location>
</feature>